<keyword evidence="4" id="KW-1185">Reference proteome</keyword>
<protein>
    <submittedName>
        <fullName evidence="3">Filamentous hemagglutinin N-terminal domain-containing protein</fullName>
    </submittedName>
</protein>
<feature type="signal peptide" evidence="1">
    <location>
        <begin position="1"/>
        <end position="27"/>
    </location>
</feature>
<feature type="chain" id="PRO_5037841384" evidence="1">
    <location>
        <begin position="28"/>
        <end position="864"/>
    </location>
</feature>
<dbReference type="RefSeq" id="WP_193992965.1">
    <property type="nucleotide sequence ID" value="NZ_JADEXP010000070.1"/>
</dbReference>
<dbReference type="InterPro" id="IPR008638">
    <property type="entry name" value="FhaB/CdiA-like_TPS"/>
</dbReference>
<dbReference type="NCBIfam" id="TIGR01901">
    <property type="entry name" value="adhes_NPXG"/>
    <property type="match status" value="1"/>
</dbReference>
<keyword evidence="1" id="KW-0732">Signal</keyword>
<dbReference type="EMBL" id="JADEXP010000070">
    <property type="protein sequence ID" value="MBE9066990.1"/>
    <property type="molecule type" value="Genomic_DNA"/>
</dbReference>
<gene>
    <name evidence="3" type="ORF">IQ260_10015</name>
</gene>
<evidence type="ECO:0000259" key="2">
    <source>
        <dbReference type="SMART" id="SM00912"/>
    </source>
</evidence>
<feature type="domain" description="Filamentous haemagglutinin FhaB/tRNA nuclease CdiA-like TPS" evidence="2">
    <location>
        <begin position="32"/>
        <end position="145"/>
    </location>
</feature>
<evidence type="ECO:0000256" key="1">
    <source>
        <dbReference type="SAM" id="SignalP"/>
    </source>
</evidence>
<evidence type="ECO:0000313" key="3">
    <source>
        <dbReference type="EMBL" id="MBE9066990.1"/>
    </source>
</evidence>
<dbReference type="SUPFAM" id="SSF51126">
    <property type="entry name" value="Pectin lyase-like"/>
    <property type="match status" value="2"/>
</dbReference>
<dbReference type="AlphaFoldDB" id="A0A928X0T0"/>
<dbReference type="SMART" id="SM00912">
    <property type="entry name" value="Haemagg_act"/>
    <property type="match status" value="1"/>
</dbReference>
<name>A0A928X0T0_LEPEC</name>
<reference evidence="3" key="1">
    <citation type="submission" date="2020-10" db="EMBL/GenBank/DDBJ databases">
        <authorList>
            <person name="Castelo-Branco R."/>
            <person name="Eusebio N."/>
            <person name="Adriana R."/>
            <person name="Vieira A."/>
            <person name="Brugerolle De Fraissinette N."/>
            <person name="Rezende De Castro R."/>
            <person name="Schneider M.P."/>
            <person name="Vasconcelos V."/>
            <person name="Leao P.N."/>
        </authorList>
    </citation>
    <scope>NUCLEOTIDE SEQUENCE</scope>
    <source>
        <strain evidence="3">LEGE 11479</strain>
    </source>
</reference>
<dbReference type="InterPro" id="IPR011050">
    <property type="entry name" value="Pectin_lyase_fold/virulence"/>
</dbReference>
<evidence type="ECO:0000313" key="4">
    <source>
        <dbReference type="Proteomes" id="UP000615026"/>
    </source>
</evidence>
<dbReference type="Pfam" id="PF05860">
    <property type="entry name" value="TPS"/>
    <property type="match status" value="1"/>
</dbReference>
<accession>A0A928X0T0</accession>
<dbReference type="Proteomes" id="UP000615026">
    <property type="component" value="Unassembled WGS sequence"/>
</dbReference>
<proteinExistence type="predicted"/>
<comment type="caution">
    <text evidence="3">The sequence shown here is derived from an EMBL/GenBank/DDBJ whole genome shotgun (WGS) entry which is preliminary data.</text>
</comment>
<dbReference type="InterPro" id="IPR012334">
    <property type="entry name" value="Pectin_lyas_fold"/>
</dbReference>
<organism evidence="3 4">
    <name type="scientific">Leptolyngbya cf. ectocarpi LEGE 11479</name>
    <dbReference type="NCBI Taxonomy" id="1828722"/>
    <lineage>
        <taxon>Bacteria</taxon>
        <taxon>Bacillati</taxon>
        <taxon>Cyanobacteriota</taxon>
        <taxon>Cyanophyceae</taxon>
        <taxon>Leptolyngbyales</taxon>
        <taxon>Leptolyngbyaceae</taxon>
        <taxon>Leptolyngbya group</taxon>
        <taxon>Leptolyngbya</taxon>
    </lineage>
</organism>
<sequence>MQLSPLKAYLLSSSVLCCSLLSYPATAQIVPDTTLPINSIVDVPGCNACTITGGTPNSDNTVLFHSFEEFSVSPLGGAFFDEATTVVNIFTRVTGNNLSEINGVISTNDAGLILLNPNGIVFLDDAFLDIQGSFIATTADSIDFGSAGQFSTETLQIPSLLTVTTPVGLGFGTNPGPITSEPLINFVDLSPSVFDQTVALVGGELVIDTTDLFVGSGRIELGSAGANSFVGLASNAQGWELNYDQTQEFQDIQIFDSFIGSDDGGAIQIQGRNIILSAGSSILSDNFGSQAGKTITIVTSENLTLQEDSQIFTVAFGDGTSGDIDIQVGQSLEINGQDFRTLIASFAESDGDGGDVTVKAAEILIEGTSGIGTQTRDTGNSGNLTLKADRILIEDGGSISASTRGAGNAGNLTVTADQIVLQGTELPNGTNPSGLFSQVIFQPGDTGSRGDGGIITVNVGELTLLEGAQISTAARADGAGGDLTINAQGGSILLSGTALEATPLGGSSGIFTSAEPGSTEAGGDLTINTSQLTIENGAKVSADTLGDGPAGTATLNVDRLIIQGGGLLRSGSIQADGSPPPAGDGNTLTVNATESIEVSGTGTIGTDFPVDSEIVAAAEGTGDAGQLNLSAPLLLIRDGGNVRTNSLQTSGGQIIIQADVVQLLGDGDIVTAVDQGEGTGGNILIEGDAVVATGDSDILAFANEGIGGNITLPAFFGDNIQPNEEITSLEDLNALDKNGRVNVNATGQIASGTITFPDVSFIENSLTELPDAPIDTAALVASSCIAPVAQQGSGRLVVTGSDNIPQQPGSSGIATITTGTVRNVSNETAASETEDSWAIGDPISEPQAFYELTDGRTVLSRQCS</sequence>
<dbReference type="Gene3D" id="2.160.20.10">
    <property type="entry name" value="Single-stranded right-handed beta-helix, Pectin lyase-like"/>
    <property type="match status" value="3"/>
</dbReference>